<feature type="compositionally biased region" description="Polar residues" evidence="1">
    <location>
        <begin position="1"/>
        <end position="11"/>
    </location>
</feature>
<name>A0ABQ9YRC3_9CRUS</name>
<sequence>MQTGLIGSDLSQRGPPQCTTGGGVNEIHKSRREVKKRKDSLDDGDRPADSERWGRLVDTLTQRVPEQ</sequence>
<evidence type="ECO:0000313" key="3">
    <source>
        <dbReference type="Proteomes" id="UP001234178"/>
    </source>
</evidence>
<dbReference type="EMBL" id="JAOYFB010000001">
    <property type="protein sequence ID" value="KAK4003167.1"/>
    <property type="molecule type" value="Genomic_DNA"/>
</dbReference>
<reference evidence="2 3" key="1">
    <citation type="journal article" date="2023" name="Nucleic Acids Res.">
        <title>The hologenome of Daphnia magna reveals possible DNA methylation and microbiome-mediated evolution of the host genome.</title>
        <authorList>
            <person name="Chaturvedi A."/>
            <person name="Li X."/>
            <person name="Dhandapani V."/>
            <person name="Marshall H."/>
            <person name="Kissane S."/>
            <person name="Cuenca-Cambronero M."/>
            <person name="Asole G."/>
            <person name="Calvet F."/>
            <person name="Ruiz-Romero M."/>
            <person name="Marangio P."/>
            <person name="Guigo R."/>
            <person name="Rago D."/>
            <person name="Mirbahai L."/>
            <person name="Eastwood N."/>
            <person name="Colbourne J.K."/>
            <person name="Zhou J."/>
            <person name="Mallon E."/>
            <person name="Orsini L."/>
        </authorList>
    </citation>
    <scope>NUCLEOTIDE SEQUENCE [LARGE SCALE GENOMIC DNA]</scope>
    <source>
        <strain evidence="2">LRV0_1</strain>
    </source>
</reference>
<feature type="compositionally biased region" description="Basic and acidic residues" evidence="1">
    <location>
        <begin position="39"/>
        <end position="55"/>
    </location>
</feature>
<evidence type="ECO:0000313" key="2">
    <source>
        <dbReference type="EMBL" id="KAK4003167.1"/>
    </source>
</evidence>
<gene>
    <name evidence="2" type="ORF">OUZ56_004949</name>
</gene>
<protein>
    <submittedName>
        <fullName evidence="2">Uncharacterized protein</fullName>
    </submittedName>
</protein>
<keyword evidence="3" id="KW-1185">Reference proteome</keyword>
<feature type="region of interest" description="Disordered" evidence="1">
    <location>
        <begin position="1"/>
        <end position="67"/>
    </location>
</feature>
<accession>A0ABQ9YRC3</accession>
<organism evidence="2 3">
    <name type="scientific">Daphnia magna</name>
    <dbReference type="NCBI Taxonomy" id="35525"/>
    <lineage>
        <taxon>Eukaryota</taxon>
        <taxon>Metazoa</taxon>
        <taxon>Ecdysozoa</taxon>
        <taxon>Arthropoda</taxon>
        <taxon>Crustacea</taxon>
        <taxon>Branchiopoda</taxon>
        <taxon>Diplostraca</taxon>
        <taxon>Cladocera</taxon>
        <taxon>Anomopoda</taxon>
        <taxon>Daphniidae</taxon>
        <taxon>Daphnia</taxon>
    </lineage>
</organism>
<comment type="caution">
    <text evidence="2">The sequence shown here is derived from an EMBL/GenBank/DDBJ whole genome shotgun (WGS) entry which is preliminary data.</text>
</comment>
<proteinExistence type="predicted"/>
<dbReference type="Proteomes" id="UP001234178">
    <property type="component" value="Unassembled WGS sequence"/>
</dbReference>
<evidence type="ECO:0000256" key="1">
    <source>
        <dbReference type="SAM" id="MobiDB-lite"/>
    </source>
</evidence>
<feature type="compositionally biased region" description="Basic residues" evidence="1">
    <location>
        <begin position="29"/>
        <end position="38"/>
    </location>
</feature>